<sequence length="386" mass="40391">MNAAPSNKRGWPLLSLAIVLGSWVLLRAAFWETPFSSAIMATADKDRPLQAAAPTQVAAPAQNSPASTRVPDTVPAPLPHRPVYEPIERPDFEFIPADNRPPRTAAGRAGLLAADRIIAHSLLLAAAYGNAGGDGSQKSRTASPGPGVGPVATGVFNAPEAARGFAQGSRASRWSMDAWALWRDDTTTPLTSGRPSYGRSQAGAILRYRILPSSDHAPQLHLRATRALAGVRETDVALGASARPLPAVPIRLAAEARVSETDRGRELRGAAYAVTELPPVALPAGFTGEAYLQGGYVTGDFATPFADGQARVTRKLAGTDDFRLMAGGAAWGGAQDDAQRLDIGPSAGLHFRVGRARGRIAADYRFRIAGNAEPASGPALTLTAGF</sequence>
<organism evidence="2 3">
    <name type="scientific">Aurantiacibacter rhizosphaerae</name>
    <dbReference type="NCBI Taxonomy" id="2691582"/>
    <lineage>
        <taxon>Bacteria</taxon>
        <taxon>Pseudomonadati</taxon>
        <taxon>Pseudomonadota</taxon>
        <taxon>Alphaproteobacteria</taxon>
        <taxon>Sphingomonadales</taxon>
        <taxon>Erythrobacteraceae</taxon>
        <taxon>Aurantiacibacter</taxon>
    </lineage>
</organism>
<dbReference type="AlphaFoldDB" id="A0A844XBE3"/>
<accession>A0A844XBE3</accession>
<comment type="caution">
    <text evidence="2">The sequence shown here is derived from an EMBL/GenBank/DDBJ whole genome shotgun (WGS) entry which is preliminary data.</text>
</comment>
<evidence type="ECO:0000313" key="3">
    <source>
        <dbReference type="Proteomes" id="UP000461409"/>
    </source>
</evidence>
<evidence type="ECO:0000313" key="2">
    <source>
        <dbReference type="EMBL" id="MWV27296.1"/>
    </source>
</evidence>
<reference evidence="2 3" key="1">
    <citation type="submission" date="2019-12" db="EMBL/GenBank/DDBJ databases">
        <authorList>
            <person name="Lee S.D."/>
        </authorList>
    </citation>
    <scope>NUCLEOTIDE SEQUENCE [LARGE SCALE GENOMIC DNA]</scope>
    <source>
        <strain evidence="2 3">GH3-10</strain>
    </source>
</reference>
<dbReference type="RefSeq" id="WP_160484881.1">
    <property type="nucleotide sequence ID" value="NZ_WUBR01000001.1"/>
</dbReference>
<gene>
    <name evidence="2" type="ORF">GRF63_05210</name>
</gene>
<feature type="region of interest" description="Disordered" evidence="1">
    <location>
        <begin position="50"/>
        <end position="76"/>
    </location>
</feature>
<name>A0A844XBE3_9SPHN</name>
<dbReference type="EMBL" id="WUBR01000001">
    <property type="protein sequence ID" value="MWV27296.1"/>
    <property type="molecule type" value="Genomic_DNA"/>
</dbReference>
<keyword evidence="3" id="KW-1185">Reference proteome</keyword>
<evidence type="ECO:0000256" key="1">
    <source>
        <dbReference type="SAM" id="MobiDB-lite"/>
    </source>
</evidence>
<feature type="compositionally biased region" description="Low complexity" evidence="1">
    <location>
        <begin position="50"/>
        <end position="62"/>
    </location>
</feature>
<dbReference type="Proteomes" id="UP000461409">
    <property type="component" value="Unassembled WGS sequence"/>
</dbReference>
<protein>
    <submittedName>
        <fullName evidence="2">Uncharacterized protein</fullName>
    </submittedName>
</protein>
<reference evidence="2 3" key="2">
    <citation type="submission" date="2020-02" db="EMBL/GenBank/DDBJ databases">
        <title>Erythrobacter dongmakensis sp. nov., isolated from a tidal mudflat.</title>
        <authorList>
            <person name="Kim I.S."/>
        </authorList>
    </citation>
    <scope>NUCLEOTIDE SEQUENCE [LARGE SCALE GENOMIC DNA]</scope>
    <source>
        <strain evidence="2 3">GH3-10</strain>
    </source>
</reference>
<proteinExistence type="predicted"/>